<comment type="caution">
    <text evidence="1">The sequence shown here is derived from an EMBL/GenBank/DDBJ whole genome shotgun (WGS) entry which is preliminary data.</text>
</comment>
<reference evidence="1 2" key="1">
    <citation type="journal article" date="2019" name="Commun. Biol.">
        <title>The bagworm genome reveals a unique fibroin gene that provides high tensile strength.</title>
        <authorList>
            <person name="Kono N."/>
            <person name="Nakamura H."/>
            <person name="Ohtoshi R."/>
            <person name="Tomita M."/>
            <person name="Numata K."/>
            <person name="Arakawa K."/>
        </authorList>
    </citation>
    <scope>NUCLEOTIDE SEQUENCE [LARGE SCALE GENOMIC DNA]</scope>
</reference>
<keyword evidence="2" id="KW-1185">Reference proteome</keyword>
<dbReference type="EMBL" id="BGZK01000542">
    <property type="protein sequence ID" value="GBP49330.1"/>
    <property type="molecule type" value="Genomic_DNA"/>
</dbReference>
<dbReference type="AlphaFoldDB" id="A0A4C1WEN7"/>
<gene>
    <name evidence="1" type="ORF">EVAR_27032_1</name>
</gene>
<proteinExistence type="predicted"/>
<organism evidence="1 2">
    <name type="scientific">Eumeta variegata</name>
    <name type="common">Bagworm moth</name>
    <name type="synonym">Eumeta japonica</name>
    <dbReference type="NCBI Taxonomy" id="151549"/>
    <lineage>
        <taxon>Eukaryota</taxon>
        <taxon>Metazoa</taxon>
        <taxon>Ecdysozoa</taxon>
        <taxon>Arthropoda</taxon>
        <taxon>Hexapoda</taxon>
        <taxon>Insecta</taxon>
        <taxon>Pterygota</taxon>
        <taxon>Neoptera</taxon>
        <taxon>Endopterygota</taxon>
        <taxon>Lepidoptera</taxon>
        <taxon>Glossata</taxon>
        <taxon>Ditrysia</taxon>
        <taxon>Tineoidea</taxon>
        <taxon>Psychidae</taxon>
        <taxon>Oiketicinae</taxon>
        <taxon>Eumeta</taxon>
    </lineage>
</organism>
<evidence type="ECO:0000313" key="1">
    <source>
        <dbReference type="EMBL" id="GBP49330.1"/>
    </source>
</evidence>
<accession>A0A4C1WEN7</accession>
<protein>
    <submittedName>
        <fullName evidence="1">Uncharacterized protein</fullName>
    </submittedName>
</protein>
<sequence>MRRKKEKGRGELNLPIPSFVDNSEDELMLSTNYTTIDTCALNERGLDTLKTKKKVKRVALEDCRGKAII</sequence>
<evidence type="ECO:0000313" key="2">
    <source>
        <dbReference type="Proteomes" id="UP000299102"/>
    </source>
</evidence>
<dbReference type="Proteomes" id="UP000299102">
    <property type="component" value="Unassembled WGS sequence"/>
</dbReference>
<name>A0A4C1WEN7_EUMVA</name>